<comment type="caution">
    <text evidence="1">The sequence shown here is derived from an EMBL/GenBank/DDBJ whole genome shotgun (WGS) entry which is preliminary data.</text>
</comment>
<evidence type="ECO:0000313" key="1">
    <source>
        <dbReference type="EMBL" id="KAK1339902.1"/>
    </source>
</evidence>
<reference evidence="1" key="1">
    <citation type="submission" date="2023-06" db="EMBL/GenBank/DDBJ databases">
        <title>Reference genome for the Northern bat (Eptesicus nilssonii), a most northern bat species.</title>
        <authorList>
            <person name="Laine V.N."/>
            <person name="Pulliainen A.T."/>
            <person name="Lilley T.M."/>
        </authorList>
    </citation>
    <scope>NUCLEOTIDE SEQUENCE</scope>
    <source>
        <strain evidence="1">BLF_Eptnil</strain>
        <tissue evidence="1">Kidney</tissue>
    </source>
</reference>
<proteinExistence type="predicted"/>
<accession>A0AA40LQ75</accession>
<protein>
    <submittedName>
        <fullName evidence="1">Uncharacterized protein</fullName>
    </submittedName>
</protein>
<evidence type="ECO:0000313" key="2">
    <source>
        <dbReference type="Proteomes" id="UP001177744"/>
    </source>
</evidence>
<name>A0AA40LQ75_CNENI</name>
<sequence>MVQMLSSSRHWRRELSVPPAQLATTATPSPAPLRLLANHGHSEAPIFLWHLGPRPLLRLQSATFAANSGQSLPSLSLLRLRPESATFVFTADSSWSLPSSLVAPLSGRGPSKAWELGACLLRHQAFQKPPWSWRLLKGLVHQRTGTQLHREKRKPPLISLDPLPCILNQMGSPILSLPKTLKNFLMILQKATLSREMQCFYTVHWISRKHQNYQ</sequence>
<dbReference type="EMBL" id="JAULJE010000008">
    <property type="protein sequence ID" value="KAK1339902.1"/>
    <property type="molecule type" value="Genomic_DNA"/>
</dbReference>
<gene>
    <name evidence="1" type="ORF">QTO34_018462</name>
</gene>
<keyword evidence="2" id="KW-1185">Reference proteome</keyword>
<dbReference type="Proteomes" id="UP001177744">
    <property type="component" value="Unassembled WGS sequence"/>
</dbReference>
<dbReference type="AlphaFoldDB" id="A0AA40LQ75"/>
<organism evidence="1 2">
    <name type="scientific">Cnephaeus nilssonii</name>
    <name type="common">Northern bat</name>
    <name type="synonym">Eptesicus nilssonii</name>
    <dbReference type="NCBI Taxonomy" id="3371016"/>
    <lineage>
        <taxon>Eukaryota</taxon>
        <taxon>Metazoa</taxon>
        <taxon>Chordata</taxon>
        <taxon>Craniata</taxon>
        <taxon>Vertebrata</taxon>
        <taxon>Euteleostomi</taxon>
        <taxon>Mammalia</taxon>
        <taxon>Eutheria</taxon>
        <taxon>Laurasiatheria</taxon>
        <taxon>Chiroptera</taxon>
        <taxon>Yangochiroptera</taxon>
        <taxon>Vespertilionidae</taxon>
        <taxon>Cnephaeus</taxon>
    </lineage>
</organism>